<dbReference type="PANTHER" id="PTHR35526">
    <property type="entry name" value="ANTI-SIGMA-F FACTOR RSBW-RELATED"/>
    <property type="match status" value="1"/>
</dbReference>
<organism evidence="3 4">
    <name type="scientific">Pacificitalea manganoxidans</name>
    <dbReference type="NCBI Taxonomy" id="1411902"/>
    <lineage>
        <taxon>Bacteria</taxon>
        <taxon>Pseudomonadati</taxon>
        <taxon>Pseudomonadota</taxon>
        <taxon>Alphaproteobacteria</taxon>
        <taxon>Rhodobacterales</taxon>
        <taxon>Paracoccaceae</taxon>
        <taxon>Pacificitalea</taxon>
    </lineage>
</organism>
<dbReference type="Pfam" id="PF13581">
    <property type="entry name" value="HATPase_c_2"/>
    <property type="match status" value="1"/>
</dbReference>
<dbReference type="RefSeq" id="WP_097373831.1">
    <property type="nucleotide sequence ID" value="NZ_JAVDPX010000001.1"/>
</dbReference>
<dbReference type="AlphaFoldDB" id="A0A291M1T4"/>
<protein>
    <recommendedName>
        <fullName evidence="2">Histidine kinase/HSP90-like ATPase domain-containing protein</fullName>
    </recommendedName>
</protein>
<dbReference type="InterPro" id="IPR050267">
    <property type="entry name" value="Anti-sigma-factor_SerPK"/>
</dbReference>
<name>A0A291M1T4_9RHOB</name>
<reference evidence="3 4" key="1">
    <citation type="submission" date="2017-05" db="EMBL/GenBank/DDBJ databases">
        <title>Comparative genomic and metabolic analysis of manganese-oxidizing mechanisms in Celeribater manganoxidans DY25T: its adaption to the environment of polymetallic nodule.</title>
        <authorList>
            <person name="Wang X."/>
        </authorList>
    </citation>
    <scope>NUCLEOTIDE SEQUENCE [LARGE SCALE GENOMIC DNA]</scope>
    <source>
        <strain evidence="3 4">DY25</strain>
    </source>
</reference>
<dbReference type="CDD" id="cd16936">
    <property type="entry name" value="HATPase_RsbW-like"/>
    <property type="match status" value="1"/>
</dbReference>
<sequence length="201" mass="21734">MGRRHHSRPEGPGAGGIAEPRCELRLVFQALPLAVRHVLTTIMEDLGPLRLNPDARSAVELVLAEALNNVVEHAYRNPQGEWADGFIDLRIAQDGETLRVVLCDRGRPMPDHALPVSATAHRTPQAKRLTGAGAAIASDTANAQAPPPSAPPRPEHLPEGGFGWFLIRALTEDVTYARVNGENRLAMVLRTTATARSRCGQ</sequence>
<dbReference type="InterPro" id="IPR036890">
    <property type="entry name" value="HATPase_C_sf"/>
</dbReference>
<dbReference type="Gene3D" id="3.30.565.10">
    <property type="entry name" value="Histidine kinase-like ATPase, C-terminal domain"/>
    <property type="match status" value="1"/>
</dbReference>
<dbReference type="Proteomes" id="UP000219050">
    <property type="component" value="Chromosome"/>
</dbReference>
<feature type="domain" description="Histidine kinase/HSP90-like ATPase" evidence="2">
    <location>
        <begin position="30"/>
        <end position="188"/>
    </location>
</feature>
<evidence type="ECO:0000256" key="1">
    <source>
        <dbReference type="ARBA" id="ARBA00022527"/>
    </source>
</evidence>
<dbReference type="EMBL" id="CP021404">
    <property type="protein sequence ID" value="ATI42817.1"/>
    <property type="molecule type" value="Genomic_DNA"/>
</dbReference>
<dbReference type="InterPro" id="IPR003594">
    <property type="entry name" value="HATPase_dom"/>
</dbReference>
<dbReference type="SUPFAM" id="SSF55874">
    <property type="entry name" value="ATPase domain of HSP90 chaperone/DNA topoisomerase II/histidine kinase"/>
    <property type="match status" value="1"/>
</dbReference>
<dbReference type="GO" id="GO:0004674">
    <property type="term" value="F:protein serine/threonine kinase activity"/>
    <property type="evidence" value="ECO:0007669"/>
    <property type="project" value="UniProtKB-KW"/>
</dbReference>
<gene>
    <name evidence="3" type="ORF">CBW24_12940</name>
</gene>
<accession>A0A291M1T4</accession>
<keyword evidence="4" id="KW-1185">Reference proteome</keyword>
<keyword evidence="1" id="KW-0418">Kinase</keyword>
<dbReference type="KEGG" id="cmag:CBW24_12940"/>
<keyword evidence="1" id="KW-0723">Serine/threonine-protein kinase</keyword>
<evidence type="ECO:0000313" key="3">
    <source>
        <dbReference type="EMBL" id="ATI42817.1"/>
    </source>
</evidence>
<dbReference type="PANTHER" id="PTHR35526:SF3">
    <property type="entry name" value="ANTI-SIGMA-F FACTOR RSBW"/>
    <property type="match status" value="1"/>
</dbReference>
<proteinExistence type="predicted"/>
<evidence type="ECO:0000313" key="4">
    <source>
        <dbReference type="Proteomes" id="UP000219050"/>
    </source>
</evidence>
<keyword evidence="1" id="KW-0808">Transferase</keyword>
<evidence type="ECO:0000259" key="2">
    <source>
        <dbReference type="Pfam" id="PF13581"/>
    </source>
</evidence>